<dbReference type="EMBL" id="WNHJ01000667">
    <property type="protein sequence ID" value="MTV64384.1"/>
    <property type="molecule type" value="Genomic_DNA"/>
</dbReference>
<reference evidence="1 2" key="1">
    <citation type="submission" date="2019-11" db="EMBL/GenBank/DDBJ databases">
        <title>Growth characteristics of pneumococcus vary with the chemical composition of the capsule and with environmental conditions.</title>
        <authorList>
            <person name="Tothpal A."/>
            <person name="Desobry K."/>
            <person name="Joshi S."/>
            <person name="Wyllie A.L."/>
            <person name="Weinberger D.M."/>
        </authorList>
    </citation>
    <scope>NUCLEOTIDE SEQUENCE [LARGE SCALE GENOMIC DNA]</scope>
    <source>
        <strain evidence="2">pnumococcus22F</strain>
    </source>
</reference>
<evidence type="ECO:0000313" key="1">
    <source>
        <dbReference type="EMBL" id="MTV64384.1"/>
    </source>
</evidence>
<dbReference type="Proteomes" id="UP000474228">
    <property type="component" value="Unassembled WGS sequence"/>
</dbReference>
<name>A0A6G2D6B2_STREE</name>
<dbReference type="RefSeq" id="WP_196301454.1">
    <property type="nucleotide sequence ID" value="NZ_WNHJ01000667.1"/>
</dbReference>
<comment type="caution">
    <text evidence="1">The sequence shown here is derived from an EMBL/GenBank/DDBJ whole genome shotgun (WGS) entry which is preliminary data.</text>
</comment>
<protein>
    <submittedName>
        <fullName evidence="1">Phage head-tail adapter protein</fullName>
    </submittedName>
</protein>
<dbReference type="AlphaFoldDB" id="A0A6G2D6B2"/>
<sequence>IPEKLQYIIVEVMVKRFNKLGSEGMTTQNVEGLSMTFEIDDFSEYEKVIKQHFSSNFEAGFKML</sequence>
<feature type="non-terminal residue" evidence="1">
    <location>
        <position position="1"/>
    </location>
</feature>
<organism evidence="1 2">
    <name type="scientific">Streptococcus pneumoniae</name>
    <dbReference type="NCBI Taxonomy" id="1313"/>
    <lineage>
        <taxon>Bacteria</taxon>
        <taxon>Bacillati</taxon>
        <taxon>Bacillota</taxon>
        <taxon>Bacilli</taxon>
        <taxon>Lactobacillales</taxon>
        <taxon>Streptococcaceae</taxon>
        <taxon>Streptococcus</taxon>
    </lineage>
</organism>
<proteinExistence type="predicted"/>
<accession>A0A6G2D6B2</accession>
<evidence type="ECO:0000313" key="2">
    <source>
        <dbReference type="Proteomes" id="UP000474228"/>
    </source>
</evidence>
<gene>
    <name evidence="1" type="ORF">GM539_13695</name>
</gene>
<dbReference type="InterPro" id="IPR021146">
    <property type="entry name" value="Phage_gp6-like_head-tail"/>
</dbReference>
<dbReference type="Pfam" id="PF05135">
    <property type="entry name" value="Phage_connect_1"/>
    <property type="match status" value="1"/>
</dbReference>